<keyword evidence="4" id="KW-0378">Hydrolase</keyword>
<comment type="similarity">
    <text evidence="2">Belongs to the FPG family.</text>
</comment>
<name>A0A8J5XEC0_DIALT</name>
<feature type="region of interest" description="Disordered" evidence="10">
    <location>
        <begin position="360"/>
        <end position="379"/>
    </location>
</feature>
<dbReference type="AlphaFoldDB" id="A0A8J5XEC0"/>
<dbReference type="Gene3D" id="3.20.190.10">
    <property type="entry name" value="MutM-like, N-terminal"/>
    <property type="match status" value="1"/>
</dbReference>
<dbReference type="GO" id="GO:0006284">
    <property type="term" value="P:base-excision repair"/>
    <property type="evidence" value="ECO:0007669"/>
    <property type="project" value="InterPro"/>
</dbReference>
<evidence type="ECO:0000256" key="3">
    <source>
        <dbReference type="ARBA" id="ARBA00022763"/>
    </source>
</evidence>
<evidence type="ECO:0000313" key="12">
    <source>
        <dbReference type="EMBL" id="KAG8462959.1"/>
    </source>
</evidence>
<evidence type="ECO:0000256" key="5">
    <source>
        <dbReference type="ARBA" id="ARBA00023125"/>
    </source>
</evidence>
<keyword evidence="5" id="KW-0238">DNA-binding</keyword>
<accession>A0A8J5XEC0</accession>
<dbReference type="OrthoDB" id="10031947at2759"/>
<evidence type="ECO:0000256" key="2">
    <source>
        <dbReference type="ARBA" id="ARBA00009409"/>
    </source>
</evidence>
<dbReference type="GO" id="GO:0008534">
    <property type="term" value="F:oxidized purine nucleobase lesion DNA N-glycosylase activity"/>
    <property type="evidence" value="ECO:0007669"/>
    <property type="project" value="UniProtKB-EC"/>
</dbReference>
<dbReference type="InterPro" id="IPR035937">
    <property type="entry name" value="FPG_N"/>
</dbReference>
<dbReference type="SUPFAM" id="SSF46946">
    <property type="entry name" value="S13-like H2TH domain"/>
    <property type="match status" value="1"/>
</dbReference>
<dbReference type="GO" id="GO:0003684">
    <property type="term" value="F:damaged DNA binding"/>
    <property type="evidence" value="ECO:0007669"/>
    <property type="project" value="InterPro"/>
</dbReference>
<dbReference type="GO" id="GO:0016829">
    <property type="term" value="F:lyase activity"/>
    <property type="evidence" value="ECO:0007669"/>
    <property type="project" value="UniProtKB-KW"/>
</dbReference>
<evidence type="ECO:0000313" key="13">
    <source>
        <dbReference type="Proteomes" id="UP000751190"/>
    </source>
</evidence>
<keyword evidence="13" id="KW-1185">Reference proteome</keyword>
<dbReference type="SMART" id="SM00898">
    <property type="entry name" value="Fapy_DNA_glyco"/>
    <property type="match status" value="1"/>
</dbReference>
<gene>
    <name evidence="12" type="ORF">KFE25_001732</name>
</gene>
<evidence type="ECO:0000256" key="4">
    <source>
        <dbReference type="ARBA" id="ARBA00022801"/>
    </source>
</evidence>
<dbReference type="GO" id="GO:0008270">
    <property type="term" value="F:zinc ion binding"/>
    <property type="evidence" value="ECO:0007669"/>
    <property type="project" value="InterPro"/>
</dbReference>
<comment type="caution">
    <text evidence="12">The sequence shown here is derived from an EMBL/GenBank/DDBJ whole genome shotgun (WGS) entry which is preliminary data.</text>
</comment>
<keyword evidence="3" id="KW-0227">DNA damage</keyword>
<dbReference type="Pfam" id="PF01149">
    <property type="entry name" value="Fapy_DNA_glyco"/>
    <property type="match status" value="1"/>
</dbReference>
<evidence type="ECO:0000256" key="10">
    <source>
        <dbReference type="SAM" id="MobiDB-lite"/>
    </source>
</evidence>
<keyword evidence="8" id="KW-0511">Multifunctional enzyme</keyword>
<dbReference type="SMART" id="SM01232">
    <property type="entry name" value="H2TH"/>
    <property type="match status" value="1"/>
</dbReference>
<evidence type="ECO:0000256" key="9">
    <source>
        <dbReference type="ARBA" id="ARBA00023295"/>
    </source>
</evidence>
<dbReference type="PANTHER" id="PTHR22993">
    <property type="entry name" value="FORMAMIDOPYRIMIDINE-DNA GLYCOSYLASE"/>
    <property type="match status" value="1"/>
</dbReference>
<dbReference type="InterPro" id="IPR015886">
    <property type="entry name" value="H2TH_FPG"/>
</dbReference>
<evidence type="ECO:0000256" key="1">
    <source>
        <dbReference type="ARBA" id="ARBA00001668"/>
    </source>
</evidence>
<evidence type="ECO:0000259" key="11">
    <source>
        <dbReference type="PROSITE" id="PS51068"/>
    </source>
</evidence>
<dbReference type="PANTHER" id="PTHR22993:SF9">
    <property type="entry name" value="FORMAMIDOPYRIMIDINE-DNA GLYCOSYLASE"/>
    <property type="match status" value="1"/>
</dbReference>
<dbReference type="Proteomes" id="UP000751190">
    <property type="component" value="Unassembled WGS sequence"/>
</dbReference>
<dbReference type="GO" id="GO:0003906">
    <property type="term" value="F:DNA-(apurinic or apyrimidinic site) endonuclease activity"/>
    <property type="evidence" value="ECO:0007669"/>
    <property type="project" value="InterPro"/>
</dbReference>
<keyword evidence="7" id="KW-0456">Lyase</keyword>
<protein>
    <recommendedName>
        <fullName evidence="11">Formamidopyrimidine-DNA glycosylase catalytic domain-containing protein</fullName>
    </recommendedName>
</protein>
<evidence type="ECO:0000256" key="6">
    <source>
        <dbReference type="ARBA" id="ARBA00023204"/>
    </source>
</evidence>
<proteinExistence type="inferred from homology"/>
<comment type="catalytic activity">
    <reaction evidence="1">
        <text>Hydrolysis of DNA containing ring-opened 7-methylguanine residues, releasing 2,6-diamino-4-hydroxy-5-(N-methyl)formamidopyrimidine.</text>
        <dbReference type="EC" id="3.2.2.23"/>
    </reaction>
</comment>
<dbReference type="InterPro" id="IPR012319">
    <property type="entry name" value="FPG_cat"/>
</dbReference>
<dbReference type="OMA" id="WRERFEM"/>
<keyword evidence="6" id="KW-0234">DNA repair</keyword>
<reference evidence="12" key="1">
    <citation type="submission" date="2021-05" db="EMBL/GenBank/DDBJ databases">
        <title>The genome of the haptophyte Pavlova lutheri (Diacronema luteri, Pavlovales) - a model for lipid biosynthesis in eukaryotic algae.</title>
        <authorList>
            <person name="Hulatt C.J."/>
            <person name="Posewitz M.C."/>
        </authorList>
    </citation>
    <scope>NUCLEOTIDE SEQUENCE</scope>
    <source>
        <strain evidence="12">NIVA-4/92</strain>
    </source>
</reference>
<dbReference type="Gene3D" id="1.10.8.50">
    <property type="match status" value="1"/>
</dbReference>
<evidence type="ECO:0000256" key="8">
    <source>
        <dbReference type="ARBA" id="ARBA00023268"/>
    </source>
</evidence>
<dbReference type="PROSITE" id="PS51068">
    <property type="entry name" value="FPG_CAT"/>
    <property type="match status" value="1"/>
</dbReference>
<dbReference type="EMBL" id="JAGTXO010000018">
    <property type="protein sequence ID" value="KAG8462959.1"/>
    <property type="molecule type" value="Genomic_DNA"/>
</dbReference>
<keyword evidence="9" id="KW-0326">Glycosidase</keyword>
<dbReference type="Pfam" id="PF06831">
    <property type="entry name" value="H2TH"/>
    <property type="match status" value="1"/>
</dbReference>
<organism evidence="12 13">
    <name type="scientific">Diacronema lutheri</name>
    <name type="common">Unicellular marine alga</name>
    <name type="synonym">Monochrysis lutheri</name>
    <dbReference type="NCBI Taxonomy" id="2081491"/>
    <lineage>
        <taxon>Eukaryota</taxon>
        <taxon>Haptista</taxon>
        <taxon>Haptophyta</taxon>
        <taxon>Pavlovophyceae</taxon>
        <taxon>Pavlovales</taxon>
        <taxon>Pavlovaceae</taxon>
        <taxon>Diacronema</taxon>
    </lineage>
</organism>
<sequence length="379" mass="41112">MAGIVLAGPKRALLAPLAQHQLRGAARLRASAGGTSRCALLVLLAPAAAWHSPCSAMRRRAFTSSAARMMPEGPEVMYLARSIDALVGGGRFMLTDVQLRSGRYVDGADPTGWDELRAQLPLEIERCSCRGKFLFFSLGKREHPARFSLWSTLGLTGWWTTDSARAHTRVVLVAARVDPAAADAADEPREVRLAYVDARNFGTLRFSAEPSELDAKIASLGLAWLDGECGWEPFHALARRSATRSPRRPLAVFLMDQSKTAGVGNYILSEALYRARIDPFASCGALRDEDWRALHSAISAVMVESLATQGNSWRERFEMRVYARAVDPEGRAVRRAVGPHKRTVHFVPEVQHIGRAPAFDSATPAAAGPVGAATGSEAE</sequence>
<dbReference type="InterPro" id="IPR010979">
    <property type="entry name" value="Ribosomal_uS13-like_H2TH"/>
</dbReference>
<feature type="domain" description="Formamidopyrimidine-DNA glycosylase catalytic" evidence="11">
    <location>
        <begin position="71"/>
        <end position="202"/>
    </location>
</feature>
<dbReference type="SUPFAM" id="SSF81624">
    <property type="entry name" value="N-terminal domain of MutM-like DNA repair proteins"/>
    <property type="match status" value="1"/>
</dbReference>
<evidence type="ECO:0000256" key="7">
    <source>
        <dbReference type="ARBA" id="ARBA00023239"/>
    </source>
</evidence>